<dbReference type="Proteomes" id="UP000054047">
    <property type="component" value="Unassembled WGS sequence"/>
</dbReference>
<feature type="region of interest" description="Disordered" evidence="1">
    <location>
        <begin position="1"/>
        <end position="32"/>
    </location>
</feature>
<organism evidence="2 3">
    <name type="scientific">Ancylostoma duodenale</name>
    <dbReference type="NCBI Taxonomy" id="51022"/>
    <lineage>
        <taxon>Eukaryota</taxon>
        <taxon>Metazoa</taxon>
        <taxon>Ecdysozoa</taxon>
        <taxon>Nematoda</taxon>
        <taxon>Chromadorea</taxon>
        <taxon>Rhabditida</taxon>
        <taxon>Rhabditina</taxon>
        <taxon>Rhabditomorpha</taxon>
        <taxon>Strongyloidea</taxon>
        <taxon>Ancylostomatidae</taxon>
        <taxon>Ancylostomatinae</taxon>
        <taxon>Ancylostoma</taxon>
    </lineage>
</organism>
<keyword evidence="3" id="KW-1185">Reference proteome</keyword>
<evidence type="ECO:0000256" key="1">
    <source>
        <dbReference type="SAM" id="MobiDB-lite"/>
    </source>
</evidence>
<proteinExistence type="predicted"/>
<gene>
    <name evidence="2" type="ORF">ANCDUO_16318</name>
</gene>
<accession>A0A0C2G3R6</accession>
<protein>
    <submittedName>
        <fullName evidence="2">Uncharacterized protein</fullName>
    </submittedName>
</protein>
<dbReference type="AlphaFoldDB" id="A0A0C2G3R6"/>
<name>A0A0C2G3R6_9BILA</name>
<evidence type="ECO:0000313" key="2">
    <source>
        <dbReference type="EMBL" id="KIH53549.1"/>
    </source>
</evidence>
<dbReference type="EMBL" id="KN740933">
    <property type="protein sequence ID" value="KIH53549.1"/>
    <property type="molecule type" value="Genomic_DNA"/>
</dbReference>
<dbReference type="OrthoDB" id="5859543at2759"/>
<evidence type="ECO:0000313" key="3">
    <source>
        <dbReference type="Proteomes" id="UP000054047"/>
    </source>
</evidence>
<sequence>MTYDYTRLPQDFSDDVTEEAPRTKASSLSRASSFDSIDQDAPFNDYFSSDELDKLSSCLSEVSKICAVLRGNWVCKAHPSLYLLKQYA</sequence>
<reference evidence="2 3" key="1">
    <citation type="submission" date="2013-12" db="EMBL/GenBank/DDBJ databases">
        <title>Draft genome of the parsitic nematode Ancylostoma duodenale.</title>
        <authorList>
            <person name="Mitreva M."/>
        </authorList>
    </citation>
    <scope>NUCLEOTIDE SEQUENCE [LARGE SCALE GENOMIC DNA]</scope>
    <source>
        <strain evidence="2 3">Zhejiang</strain>
    </source>
</reference>